<organism evidence="2 3">
    <name type="scientific">Sinanodonta woodiana</name>
    <name type="common">Chinese pond mussel</name>
    <name type="synonym">Anodonta woodiana</name>
    <dbReference type="NCBI Taxonomy" id="1069815"/>
    <lineage>
        <taxon>Eukaryota</taxon>
        <taxon>Metazoa</taxon>
        <taxon>Spiralia</taxon>
        <taxon>Lophotrochozoa</taxon>
        <taxon>Mollusca</taxon>
        <taxon>Bivalvia</taxon>
        <taxon>Autobranchia</taxon>
        <taxon>Heteroconchia</taxon>
        <taxon>Palaeoheterodonta</taxon>
        <taxon>Unionida</taxon>
        <taxon>Unionoidea</taxon>
        <taxon>Unionidae</taxon>
        <taxon>Unioninae</taxon>
        <taxon>Sinanodonta</taxon>
    </lineage>
</organism>
<proteinExistence type="predicted"/>
<feature type="compositionally biased region" description="Basic and acidic residues" evidence="1">
    <location>
        <begin position="25"/>
        <end position="42"/>
    </location>
</feature>
<reference evidence="2 3" key="1">
    <citation type="submission" date="2024-11" db="EMBL/GenBank/DDBJ databases">
        <title>Chromosome-level genome assembly of the freshwater bivalve Anodonta woodiana.</title>
        <authorList>
            <person name="Chen X."/>
        </authorList>
    </citation>
    <scope>NUCLEOTIDE SEQUENCE [LARGE SCALE GENOMIC DNA]</scope>
    <source>
        <strain evidence="2">MN2024</strain>
        <tissue evidence="2">Gills</tissue>
    </source>
</reference>
<evidence type="ECO:0000313" key="2">
    <source>
        <dbReference type="EMBL" id="KAL3865954.1"/>
    </source>
</evidence>
<dbReference type="PANTHER" id="PTHR13621">
    <property type="entry name" value="PROLINE-RICH PROTEIN PRCC"/>
    <property type="match status" value="1"/>
</dbReference>
<dbReference type="PANTHER" id="PTHR13621:SF2">
    <property type="entry name" value="PROLINE-RICH PROTEIN PRCC"/>
    <property type="match status" value="1"/>
</dbReference>
<feature type="region of interest" description="Disordered" evidence="1">
    <location>
        <begin position="178"/>
        <end position="213"/>
    </location>
</feature>
<keyword evidence="3" id="KW-1185">Reference proteome</keyword>
<protein>
    <recommendedName>
        <fullName evidence="4">Proline-rich protein PRCC</fullName>
    </recommendedName>
</protein>
<dbReference type="Proteomes" id="UP001634394">
    <property type="component" value="Unassembled WGS sequence"/>
</dbReference>
<dbReference type="EMBL" id="JBJQND010000009">
    <property type="protein sequence ID" value="KAL3865954.1"/>
    <property type="molecule type" value="Genomic_DNA"/>
</dbReference>
<comment type="caution">
    <text evidence="2">The sequence shown here is derived from an EMBL/GenBank/DDBJ whole genome shotgun (WGS) entry which is preliminary data.</text>
</comment>
<feature type="region of interest" description="Disordered" evidence="1">
    <location>
        <begin position="1"/>
        <end position="158"/>
    </location>
</feature>
<evidence type="ECO:0000256" key="1">
    <source>
        <dbReference type="SAM" id="MobiDB-lite"/>
    </source>
</evidence>
<sequence>MSLVAYDASDESESDELIENSPLITDKRLVLESRNAETKDVSSSRQNSISMSTISDSDSDSEDRKESTESTSSLLHGLPEPKRPEHNEKLAVEEDELEDEVKPKASQMADVPKPPSKKVHLPVKITIPALPAGDSDEETDEPVKKKFKPSSTKCGLTDLLPMPVHAAKKEANRVLLPYSLTKKQQPQKENTPKMASVSASNSSSSSAAKSTMSAPMKALVTATYNSDSDEDGENGKNVGSTNFFSLDSDERVKQSLASFAHIITPLPSTSEHIWTDNSDVSTVPHPPSLSTRTPINLPAPKTNMLTSAMDDSDIPMPPVNQPDADAPLSFNASFSQRSGHISANYRPSSNYADMEISGQEDTDVYNSGTNDQYESLLVTDTLDPVQLMQDEEFLKLQGKKTRGKEEINIVDVNADDFVASTEELTKSLTEETDHRSQKNKDLPSSQQRRKHQITYLAFQAKERELELKNQWAQNRQTKRQTQSKYGF</sequence>
<evidence type="ECO:0000313" key="3">
    <source>
        <dbReference type="Proteomes" id="UP001634394"/>
    </source>
</evidence>
<dbReference type="InterPro" id="IPR018800">
    <property type="entry name" value="PRCC"/>
</dbReference>
<dbReference type="AlphaFoldDB" id="A0ABD3VWF6"/>
<name>A0ABD3VWF6_SINWO</name>
<feature type="region of interest" description="Disordered" evidence="1">
    <location>
        <begin position="427"/>
        <end position="453"/>
    </location>
</feature>
<gene>
    <name evidence="2" type="ORF">ACJMK2_043298</name>
</gene>
<accession>A0ABD3VWF6</accession>
<feature type="compositionally biased region" description="Basic and acidic residues" evidence="1">
    <location>
        <begin position="79"/>
        <end position="92"/>
    </location>
</feature>
<feature type="compositionally biased region" description="Low complexity" evidence="1">
    <location>
        <begin position="193"/>
        <end position="213"/>
    </location>
</feature>
<feature type="compositionally biased region" description="Basic and acidic residues" evidence="1">
    <location>
        <begin position="427"/>
        <end position="441"/>
    </location>
</feature>
<feature type="compositionally biased region" description="Acidic residues" evidence="1">
    <location>
        <begin position="8"/>
        <end position="18"/>
    </location>
</feature>
<dbReference type="Pfam" id="PF10253">
    <property type="entry name" value="PRCC"/>
    <property type="match status" value="1"/>
</dbReference>
<evidence type="ECO:0008006" key="4">
    <source>
        <dbReference type="Google" id="ProtNLM"/>
    </source>
</evidence>